<feature type="transmembrane region" description="Helical" evidence="8">
    <location>
        <begin position="505"/>
        <end position="523"/>
    </location>
</feature>
<protein>
    <submittedName>
        <fullName evidence="10">ABC transporter permease</fullName>
    </submittedName>
</protein>
<evidence type="ECO:0000256" key="8">
    <source>
        <dbReference type="SAM" id="Phobius"/>
    </source>
</evidence>
<comment type="similarity">
    <text evidence="6">Belongs to the ABC-4 integral membrane protein family.</text>
</comment>
<reference evidence="10 11" key="1">
    <citation type="submission" date="2018-11" db="EMBL/GenBank/DDBJ databases">
        <title>Whole genome sequence of Streptomyces paromomycinus NBRC 15454(T).</title>
        <authorList>
            <person name="Komaki H."/>
            <person name="Tamura T."/>
        </authorList>
    </citation>
    <scope>NUCLEOTIDE SEQUENCE [LARGE SCALE GENOMIC DNA]</scope>
    <source>
        <strain evidence="10 11">NBRC 15454</strain>
    </source>
</reference>
<keyword evidence="5 8" id="KW-0472">Membrane</keyword>
<name>A0A401VYP4_STREY</name>
<evidence type="ECO:0000256" key="5">
    <source>
        <dbReference type="ARBA" id="ARBA00023136"/>
    </source>
</evidence>
<dbReference type="InterPro" id="IPR003838">
    <property type="entry name" value="ABC3_permease_C"/>
</dbReference>
<dbReference type="Proteomes" id="UP000286746">
    <property type="component" value="Unassembled WGS sequence"/>
</dbReference>
<feature type="transmembrane region" description="Helical" evidence="8">
    <location>
        <begin position="776"/>
        <end position="798"/>
    </location>
</feature>
<dbReference type="EMBL" id="BHZD01000001">
    <property type="protein sequence ID" value="GCD42190.1"/>
    <property type="molecule type" value="Genomic_DNA"/>
</dbReference>
<feature type="domain" description="ABC3 transporter permease C-terminal" evidence="9">
    <location>
        <begin position="735"/>
        <end position="850"/>
    </location>
</feature>
<dbReference type="InterPro" id="IPR050250">
    <property type="entry name" value="Macrolide_Exporter_MacB"/>
</dbReference>
<gene>
    <name evidence="10" type="ORF">GKJPGBOP_01848</name>
</gene>
<evidence type="ECO:0000256" key="3">
    <source>
        <dbReference type="ARBA" id="ARBA00022692"/>
    </source>
</evidence>
<evidence type="ECO:0000256" key="6">
    <source>
        <dbReference type="ARBA" id="ARBA00038076"/>
    </source>
</evidence>
<feature type="transmembrane region" description="Helical" evidence="8">
    <location>
        <begin position="447"/>
        <end position="469"/>
    </location>
</feature>
<feature type="transmembrane region" description="Helical" evidence="8">
    <location>
        <begin position="278"/>
        <end position="303"/>
    </location>
</feature>
<feature type="region of interest" description="Disordered" evidence="7">
    <location>
        <begin position="852"/>
        <end position="873"/>
    </location>
</feature>
<comment type="caution">
    <text evidence="10">The sequence shown here is derived from an EMBL/GenBank/DDBJ whole genome shotgun (WGS) entry which is preliminary data.</text>
</comment>
<dbReference type="RefSeq" id="WP_125053571.1">
    <property type="nucleotide sequence ID" value="NZ_BHZD01000001.1"/>
</dbReference>
<evidence type="ECO:0000256" key="2">
    <source>
        <dbReference type="ARBA" id="ARBA00022475"/>
    </source>
</evidence>
<evidence type="ECO:0000313" key="10">
    <source>
        <dbReference type="EMBL" id="GCD42190.1"/>
    </source>
</evidence>
<evidence type="ECO:0000256" key="1">
    <source>
        <dbReference type="ARBA" id="ARBA00004651"/>
    </source>
</evidence>
<evidence type="ECO:0000256" key="7">
    <source>
        <dbReference type="SAM" id="MobiDB-lite"/>
    </source>
</evidence>
<feature type="transmembrane region" description="Helical" evidence="8">
    <location>
        <begin position="421"/>
        <end position="441"/>
    </location>
</feature>
<feature type="transmembrane region" description="Helical" evidence="8">
    <location>
        <begin position="829"/>
        <end position="847"/>
    </location>
</feature>
<keyword evidence="2" id="KW-1003">Cell membrane</keyword>
<evidence type="ECO:0000256" key="4">
    <source>
        <dbReference type="ARBA" id="ARBA00022989"/>
    </source>
</evidence>
<feature type="transmembrane region" description="Helical" evidence="8">
    <location>
        <begin position="373"/>
        <end position="393"/>
    </location>
</feature>
<dbReference type="PANTHER" id="PTHR30572:SF4">
    <property type="entry name" value="ABC TRANSPORTER PERMEASE YTRF"/>
    <property type="match status" value="1"/>
</dbReference>
<evidence type="ECO:0000259" key="9">
    <source>
        <dbReference type="Pfam" id="PF02687"/>
    </source>
</evidence>
<keyword evidence="11" id="KW-1185">Reference proteome</keyword>
<dbReference type="AlphaFoldDB" id="A0A401VYP4"/>
<dbReference type="GO" id="GO:0005886">
    <property type="term" value="C:plasma membrane"/>
    <property type="evidence" value="ECO:0007669"/>
    <property type="project" value="UniProtKB-SubCell"/>
</dbReference>
<dbReference type="Pfam" id="PF02687">
    <property type="entry name" value="FtsX"/>
    <property type="match status" value="2"/>
</dbReference>
<proteinExistence type="inferred from homology"/>
<evidence type="ECO:0000313" key="11">
    <source>
        <dbReference type="Proteomes" id="UP000286746"/>
    </source>
</evidence>
<feature type="transmembrane region" description="Helical" evidence="8">
    <location>
        <begin position="731"/>
        <end position="755"/>
    </location>
</feature>
<dbReference type="PANTHER" id="PTHR30572">
    <property type="entry name" value="MEMBRANE COMPONENT OF TRANSPORTER-RELATED"/>
    <property type="match status" value="1"/>
</dbReference>
<sequence>MLSVALSALRTRWALFAGTFVALALGVALIASTGQVLDATRGSSTPSSPGRYDAAAVVVRAGQSFTVDFGSGGGAYDQRRTATSPHRLDHAQRTADAVRGVPGVRQAVLDRSLPAQVVAGDAGDTTDRPVGHGWSSAQLTPFRLTEGRAPAGDDQVVLAASLAKRAGAAVGDKVPVVTPQGRREMTVAGIAAPPGKGGVPGEATVFFSDAAAQRLSADPDRADAVAVLAEPGTSATELAGRIEAVLPDKSLKAGTGAAKGGDLTAASRAAALGDVATLLAVMAVIAGFVSIFVVSGTFAFAIAQRRRELALLRTVGAAPPQVRRMIMAESAVLGVVASAAGCAIGIAGGRLLASVLSSFGMAPEDFEVPASPPILLLSFFVGLGVALLGVFAASRRAAKVRPAETMRDSAVETRVMTTGRWITGSVFAGMSLLLLVLLPQAGSDGAVVISLVLTEILVVTMVVFSPLLVPPLVRLATFPLAAVTRITGSLAGDNARTAVRRTASAAAPVLVTVAVAGSVIGVTDASSATTVADAQKHLKADVVVTAGGGAGLPSAAVRELSSAPGVQAASPVSETSGFLVGSRYVMSSGIGAVDPENLSGALRLDPVKGSLGDLRGDTVAVTKLVAGQLGWRTGEEVDVHLADATKVRVKVAAVLSSSAGLPPVLFPQDTLARHAPDTMTNAVYLSLAPGADHAAATAAAQKVADGYGATAQERDHWLAERADATQQEGRILVLVLLGTAMLYSGIAIANTLVMAAGERAEGITLLRKIGATRGQVLRTVVWETLTVVAVGGVLGVLADGVTMIGMSRALSGSGEGAEFPVPWLEMGSVLAGCLLVALLATLVPTLLQLRSSRPATEEDEAPSTREPVPTGVE</sequence>
<keyword evidence="4 8" id="KW-1133">Transmembrane helix</keyword>
<organism evidence="10 11">
    <name type="scientific">Streptomyces paromomycinus</name>
    <name type="common">Streptomyces rimosus subsp. paromomycinus</name>
    <dbReference type="NCBI Taxonomy" id="92743"/>
    <lineage>
        <taxon>Bacteria</taxon>
        <taxon>Bacillati</taxon>
        <taxon>Actinomycetota</taxon>
        <taxon>Actinomycetes</taxon>
        <taxon>Kitasatosporales</taxon>
        <taxon>Streptomycetaceae</taxon>
        <taxon>Streptomyces</taxon>
    </lineage>
</organism>
<accession>A0A401VYP4</accession>
<dbReference type="GO" id="GO:0022857">
    <property type="term" value="F:transmembrane transporter activity"/>
    <property type="evidence" value="ECO:0007669"/>
    <property type="project" value="TreeGrafter"/>
</dbReference>
<comment type="subcellular location">
    <subcellularLocation>
        <location evidence="1">Cell membrane</location>
        <topology evidence="1">Multi-pass membrane protein</topology>
    </subcellularLocation>
</comment>
<keyword evidence="3 8" id="KW-0812">Transmembrane</keyword>
<feature type="domain" description="ABC3 transporter permease C-terminal" evidence="9">
    <location>
        <begin position="281"/>
        <end position="400"/>
    </location>
</feature>
<feature type="transmembrane region" description="Helical" evidence="8">
    <location>
        <begin position="331"/>
        <end position="353"/>
    </location>
</feature>